<dbReference type="InterPro" id="IPR029787">
    <property type="entry name" value="Nucleotide_cyclase"/>
</dbReference>
<dbReference type="PANTHER" id="PTHR46663:SF3">
    <property type="entry name" value="SLL0267 PROTEIN"/>
    <property type="match status" value="1"/>
</dbReference>
<dbReference type="PROSITE" id="PS50887">
    <property type="entry name" value="GGDEF"/>
    <property type="match status" value="1"/>
</dbReference>
<dbReference type="PROSITE" id="PS50113">
    <property type="entry name" value="PAC"/>
    <property type="match status" value="1"/>
</dbReference>
<sequence length="220" mass="25647">MDNVLRRLKNIEKALNESTIVAVTDQHGVIQSVNDNFCKISKYNREELIGNTHKIVNSGLHHSEVFKDLWQTIHNGQVWRGEIRNRAKDGSYYWVDTTIVPFFNDGGELYQCIALHHDITARKEYEEIIKKLAFYDPLTALPNRNALSQWLDVDSGTNHPQFTVLFLDFDRFKAVNDEFDHHMGDIVLKKVSRRLKYCLGKADFISRLGWDEFIVIIRPK</sequence>
<dbReference type="InterPro" id="IPR000700">
    <property type="entry name" value="PAS-assoc_C"/>
</dbReference>
<comment type="caution">
    <text evidence="4">The sequence shown here is derived from an EMBL/GenBank/DDBJ whole genome shotgun (WGS) entry which is preliminary data.</text>
</comment>
<dbReference type="SMART" id="SM00267">
    <property type="entry name" value="GGDEF"/>
    <property type="match status" value="1"/>
</dbReference>
<feature type="domain" description="GGDEF" evidence="3">
    <location>
        <begin position="160"/>
        <end position="220"/>
    </location>
</feature>
<dbReference type="AlphaFoldDB" id="A0A511UW51"/>
<gene>
    <name evidence="4" type="ORF">CQU01_11040</name>
</gene>
<dbReference type="SUPFAM" id="SSF55073">
    <property type="entry name" value="Nucleotide cyclase"/>
    <property type="match status" value="1"/>
</dbReference>
<dbReference type="InterPro" id="IPR000014">
    <property type="entry name" value="PAS"/>
</dbReference>
<evidence type="ECO:0000313" key="4">
    <source>
        <dbReference type="EMBL" id="GEN30866.1"/>
    </source>
</evidence>
<evidence type="ECO:0008006" key="6">
    <source>
        <dbReference type="Google" id="ProtNLM"/>
    </source>
</evidence>
<dbReference type="InterPro" id="IPR000160">
    <property type="entry name" value="GGDEF_dom"/>
</dbReference>
<evidence type="ECO:0000259" key="2">
    <source>
        <dbReference type="PROSITE" id="PS50113"/>
    </source>
</evidence>
<dbReference type="RefSeq" id="WP_146936543.1">
    <property type="nucleotide sequence ID" value="NZ_BJXW01000011.1"/>
</dbReference>
<feature type="domain" description="PAC" evidence="2">
    <location>
        <begin position="79"/>
        <end position="131"/>
    </location>
</feature>
<dbReference type="PANTHER" id="PTHR46663">
    <property type="entry name" value="DIGUANYLATE CYCLASE DGCT-RELATED"/>
    <property type="match status" value="1"/>
</dbReference>
<organism evidence="4 5">
    <name type="scientific">Cerasibacillus quisquiliarum</name>
    <dbReference type="NCBI Taxonomy" id="227865"/>
    <lineage>
        <taxon>Bacteria</taxon>
        <taxon>Bacillati</taxon>
        <taxon>Bacillota</taxon>
        <taxon>Bacilli</taxon>
        <taxon>Bacillales</taxon>
        <taxon>Bacillaceae</taxon>
        <taxon>Cerasibacillus</taxon>
    </lineage>
</organism>
<dbReference type="InterPro" id="IPR035965">
    <property type="entry name" value="PAS-like_dom_sf"/>
</dbReference>
<keyword evidence="5" id="KW-1185">Reference proteome</keyword>
<evidence type="ECO:0000259" key="1">
    <source>
        <dbReference type="PROSITE" id="PS50112"/>
    </source>
</evidence>
<name>A0A511UW51_9BACI</name>
<dbReference type="Gene3D" id="3.30.70.270">
    <property type="match status" value="1"/>
</dbReference>
<dbReference type="OrthoDB" id="9759607at2"/>
<dbReference type="PROSITE" id="PS50112">
    <property type="entry name" value="PAS"/>
    <property type="match status" value="1"/>
</dbReference>
<reference evidence="4 5" key="1">
    <citation type="submission" date="2019-07" db="EMBL/GenBank/DDBJ databases">
        <title>Whole genome shotgun sequence of Cerasibacillus quisquiliarum NBRC 102429.</title>
        <authorList>
            <person name="Hosoyama A."/>
            <person name="Uohara A."/>
            <person name="Ohji S."/>
            <person name="Ichikawa N."/>
        </authorList>
    </citation>
    <scope>NUCLEOTIDE SEQUENCE [LARGE SCALE GENOMIC DNA]</scope>
    <source>
        <strain evidence="4 5">NBRC 102429</strain>
    </source>
</reference>
<dbReference type="InterPro" id="IPR043128">
    <property type="entry name" value="Rev_trsase/Diguanyl_cyclase"/>
</dbReference>
<proteinExistence type="predicted"/>
<dbReference type="NCBIfam" id="TIGR00254">
    <property type="entry name" value="GGDEF"/>
    <property type="match status" value="1"/>
</dbReference>
<evidence type="ECO:0000259" key="3">
    <source>
        <dbReference type="PROSITE" id="PS50887"/>
    </source>
</evidence>
<dbReference type="Pfam" id="PF13426">
    <property type="entry name" value="PAS_9"/>
    <property type="match status" value="1"/>
</dbReference>
<dbReference type="NCBIfam" id="TIGR00229">
    <property type="entry name" value="sensory_box"/>
    <property type="match status" value="1"/>
</dbReference>
<dbReference type="Pfam" id="PF00990">
    <property type="entry name" value="GGDEF"/>
    <property type="match status" value="1"/>
</dbReference>
<dbReference type="InterPro" id="IPR052163">
    <property type="entry name" value="DGC-Regulatory_Protein"/>
</dbReference>
<dbReference type="Proteomes" id="UP000321491">
    <property type="component" value="Unassembled WGS sequence"/>
</dbReference>
<protein>
    <recommendedName>
        <fullName evidence="6">GGDEF domain-containing protein</fullName>
    </recommendedName>
</protein>
<dbReference type="CDD" id="cd00130">
    <property type="entry name" value="PAS"/>
    <property type="match status" value="1"/>
</dbReference>
<evidence type="ECO:0000313" key="5">
    <source>
        <dbReference type="Proteomes" id="UP000321491"/>
    </source>
</evidence>
<dbReference type="SMART" id="SM00086">
    <property type="entry name" value="PAC"/>
    <property type="match status" value="1"/>
</dbReference>
<dbReference type="InterPro" id="IPR001610">
    <property type="entry name" value="PAC"/>
</dbReference>
<feature type="domain" description="PAS" evidence="1">
    <location>
        <begin position="7"/>
        <end position="52"/>
    </location>
</feature>
<dbReference type="EMBL" id="BJXW01000011">
    <property type="protein sequence ID" value="GEN30866.1"/>
    <property type="molecule type" value="Genomic_DNA"/>
</dbReference>
<dbReference type="Gene3D" id="3.30.450.20">
    <property type="entry name" value="PAS domain"/>
    <property type="match status" value="1"/>
</dbReference>
<accession>A0A511UW51</accession>
<dbReference type="SUPFAM" id="SSF55785">
    <property type="entry name" value="PYP-like sensor domain (PAS domain)"/>
    <property type="match status" value="1"/>
</dbReference>
<dbReference type="CDD" id="cd01949">
    <property type="entry name" value="GGDEF"/>
    <property type="match status" value="1"/>
</dbReference>